<dbReference type="AlphaFoldDB" id="A0A7N2LWJ2"/>
<organism evidence="1 2">
    <name type="scientific">Quercus lobata</name>
    <name type="common">Valley oak</name>
    <dbReference type="NCBI Taxonomy" id="97700"/>
    <lineage>
        <taxon>Eukaryota</taxon>
        <taxon>Viridiplantae</taxon>
        <taxon>Streptophyta</taxon>
        <taxon>Embryophyta</taxon>
        <taxon>Tracheophyta</taxon>
        <taxon>Spermatophyta</taxon>
        <taxon>Magnoliopsida</taxon>
        <taxon>eudicotyledons</taxon>
        <taxon>Gunneridae</taxon>
        <taxon>Pentapetalae</taxon>
        <taxon>rosids</taxon>
        <taxon>fabids</taxon>
        <taxon>Fagales</taxon>
        <taxon>Fagaceae</taxon>
        <taxon>Quercus</taxon>
    </lineage>
</organism>
<reference evidence="1 2" key="1">
    <citation type="journal article" date="2016" name="G3 (Bethesda)">
        <title>First Draft Assembly and Annotation of the Genome of a California Endemic Oak Quercus lobata Nee (Fagaceae).</title>
        <authorList>
            <person name="Sork V.L."/>
            <person name="Fitz-Gibbon S.T."/>
            <person name="Puiu D."/>
            <person name="Crepeau M."/>
            <person name="Gugger P.F."/>
            <person name="Sherman R."/>
            <person name="Stevens K."/>
            <person name="Langley C.H."/>
            <person name="Pellegrini M."/>
            <person name="Salzberg S.L."/>
        </authorList>
    </citation>
    <scope>NUCLEOTIDE SEQUENCE [LARGE SCALE GENOMIC DNA]</scope>
    <source>
        <strain evidence="1 2">cv. SW786</strain>
    </source>
</reference>
<dbReference type="InParanoid" id="A0A7N2LWJ2"/>
<dbReference type="Gramene" id="QL06p001624:mrna">
    <property type="protein sequence ID" value="QL06p001624:mrna"/>
    <property type="gene ID" value="QL06p001624"/>
</dbReference>
<protein>
    <submittedName>
        <fullName evidence="1">Uncharacterized protein</fullName>
    </submittedName>
</protein>
<proteinExistence type="predicted"/>
<dbReference type="EMBL" id="LRBV02000006">
    <property type="status" value="NOT_ANNOTATED_CDS"/>
    <property type="molecule type" value="Genomic_DNA"/>
</dbReference>
<name>A0A7N2LWJ2_QUELO</name>
<dbReference type="EnsemblPlants" id="QL06p001624:mrna">
    <property type="protein sequence ID" value="QL06p001624:mrna"/>
    <property type="gene ID" value="QL06p001624"/>
</dbReference>
<reference evidence="1" key="2">
    <citation type="submission" date="2021-01" db="UniProtKB">
        <authorList>
            <consortium name="EnsemblPlants"/>
        </authorList>
    </citation>
    <scope>IDENTIFICATION</scope>
</reference>
<accession>A0A7N2LWJ2</accession>
<keyword evidence="2" id="KW-1185">Reference proteome</keyword>
<dbReference type="Proteomes" id="UP000594261">
    <property type="component" value="Chromosome 6"/>
</dbReference>
<evidence type="ECO:0000313" key="2">
    <source>
        <dbReference type="Proteomes" id="UP000594261"/>
    </source>
</evidence>
<sequence>MSSKLSLLHRTTSQGMIRLDESETFWVKMLLAAPKLDLPPLQKKQKRPHKSILTLGYLRAFCSPACCDNQMSWDGFPKLESSEPTKLITGRKDMRSQGLGDLLEDLWQMRHELSC</sequence>
<evidence type="ECO:0000313" key="1">
    <source>
        <dbReference type="EnsemblPlants" id="QL06p001624:mrna"/>
    </source>
</evidence>